<evidence type="ECO:0000313" key="2">
    <source>
        <dbReference type="EMBL" id="KAF2844603.1"/>
    </source>
</evidence>
<feature type="region of interest" description="Disordered" evidence="1">
    <location>
        <begin position="99"/>
        <end position="118"/>
    </location>
</feature>
<proteinExistence type="predicted"/>
<organism evidence="2 3">
    <name type="scientific">Plenodomus tracheiphilus IPT5</name>
    <dbReference type="NCBI Taxonomy" id="1408161"/>
    <lineage>
        <taxon>Eukaryota</taxon>
        <taxon>Fungi</taxon>
        <taxon>Dikarya</taxon>
        <taxon>Ascomycota</taxon>
        <taxon>Pezizomycotina</taxon>
        <taxon>Dothideomycetes</taxon>
        <taxon>Pleosporomycetidae</taxon>
        <taxon>Pleosporales</taxon>
        <taxon>Pleosporineae</taxon>
        <taxon>Leptosphaeriaceae</taxon>
        <taxon>Plenodomus</taxon>
    </lineage>
</organism>
<gene>
    <name evidence="2" type="ORF">T440DRAFT_315075</name>
</gene>
<dbReference type="OrthoDB" id="3796278at2759"/>
<dbReference type="Proteomes" id="UP000799423">
    <property type="component" value="Unassembled WGS sequence"/>
</dbReference>
<evidence type="ECO:0000313" key="3">
    <source>
        <dbReference type="Proteomes" id="UP000799423"/>
    </source>
</evidence>
<dbReference type="AlphaFoldDB" id="A0A6A7ANF1"/>
<reference evidence="2" key="1">
    <citation type="submission" date="2020-01" db="EMBL/GenBank/DDBJ databases">
        <authorList>
            <consortium name="DOE Joint Genome Institute"/>
            <person name="Haridas S."/>
            <person name="Albert R."/>
            <person name="Binder M."/>
            <person name="Bloem J."/>
            <person name="Labutti K."/>
            <person name="Salamov A."/>
            <person name="Andreopoulos B."/>
            <person name="Baker S.E."/>
            <person name="Barry K."/>
            <person name="Bills G."/>
            <person name="Bluhm B.H."/>
            <person name="Cannon C."/>
            <person name="Castanera R."/>
            <person name="Culley D.E."/>
            <person name="Daum C."/>
            <person name="Ezra D."/>
            <person name="Gonzalez J.B."/>
            <person name="Henrissat B."/>
            <person name="Kuo A."/>
            <person name="Liang C."/>
            <person name="Lipzen A."/>
            <person name="Lutzoni F."/>
            <person name="Magnuson J."/>
            <person name="Mondo S."/>
            <person name="Nolan M."/>
            <person name="Ohm R."/>
            <person name="Pangilinan J."/>
            <person name="Park H.-J."/>
            <person name="Ramirez L."/>
            <person name="Alfaro M."/>
            <person name="Sun H."/>
            <person name="Tritt A."/>
            <person name="Yoshinaga Y."/>
            <person name="Zwiers L.-H."/>
            <person name="Turgeon B.G."/>
            <person name="Goodwin S.B."/>
            <person name="Spatafora J.W."/>
            <person name="Crous P.W."/>
            <person name="Grigoriev I.V."/>
        </authorList>
    </citation>
    <scope>NUCLEOTIDE SEQUENCE</scope>
    <source>
        <strain evidence="2">IPT5</strain>
    </source>
</reference>
<feature type="region of interest" description="Disordered" evidence="1">
    <location>
        <begin position="1"/>
        <end position="62"/>
    </location>
</feature>
<evidence type="ECO:0000256" key="1">
    <source>
        <dbReference type="SAM" id="MobiDB-lite"/>
    </source>
</evidence>
<protein>
    <submittedName>
        <fullName evidence="2">Uncharacterized protein</fullName>
    </submittedName>
</protein>
<feature type="compositionally biased region" description="Polar residues" evidence="1">
    <location>
        <begin position="25"/>
        <end position="38"/>
    </location>
</feature>
<keyword evidence="3" id="KW-1185">Reference proteome</keyword>
<name>A0A6A7ANF1_9PLEO</name>
<dbReference type="EMBL" id="MU006370">
    <property type="protein sequence ID" value="KAF2844603.1"/>
    <property type="molecule type" value="Genomic_DNA"/>
</dbReference>
<accession>A0A6A7ANF1</accession>
<sequence length="222" mass="25071">MEPYHHDSFAPLDPSFYHEPPGFLNSGTTNLEQMSPIGNRNAIAPPSGDLPGNDPQKSNTGDPIQEVVGLLKQTVPMQITAQRLLEDMTKAQEELKRKQEELKKGQEEVKRGLDQVKKGQDQLKNMMTEILHTGRRLGPRSDHSLRPRSRLEYTSHNEPALPDQPRTIILRYAGRYFVDSEPSAIPINISVTISVTKLLLVAVVGYCTALHHVVWSFRREFL</sequence>